<evidence type="ECO:0000313" key="2">
    <source>
        <dbReference type="Proteomes" id="UP000011584"/>
    </source>
</evidence>
<dbReference type="AlphaFoldDB" id="A0AAV3I792"/>
<protein>
    <submittedName>
        <fullName evidence="1">Uncharacterized protein</fullName>
    </submittedName>
</protein>
<sequence length="37" mass="4190">MVFRENNEYTKGKDAFPFCFFFNGMECICLSPGFAAG</sequence>
<dbReference type="Proteomes" id="UP000011584">
    <property type="component" value="Unassembled WGS sequence"/>
</dbReference>
<dbReference type="EMBL" id="AOET01000053">
    <property type="protein sequence ID" value="ELW35735.1"/>
    <property type="molecule type" value="Genomic_DNA"/>
</dbReference>
<evidence type="ECO:0000313" key="1">
    <source>
        <dbReference type="EMBL" id="ELW35735.1"/>
    </source>
</evidence>
<organism evidence="1 2">
    <name type="scientific">Escherichia coli 3.4880</name>
    <dbReference type="NCBI Taxonomy" id="1051347"/>
    <lineage>
        <taxon>Bacteria</taxon>
        <taxon>Pseudomonadati</taxon>
        <taxon>Pseudomonadota</taxon>
        <taxon>Gammaproteobacteria</taxon>
        <taxon>Enterobacterales</taxon>
        <taxon>Enterobacteriaceae</taxon>
        <taxon>Escherichia</taxon>
    </lineage>
</organism>
<proteinExistence type="predicted"/>
<gene>
    <name evidence="1" type="ORF">EC34880_1881</name>
</gene>
<accession>A0AAV3I792</accession>
<comment type="caution">
    <text evidence="1">The sequence shown here is derived from an EMBL/GenBank/DDBJ whole genome shotgun (WGS) entry which is preliminary data.</text>
</comment>
<name>A0AAV3I792_ECOLX</name>
<reference evidence="1 2" key="1">
    <citation type="submission" date="2012-11" db="EMBL/GenBank/DDBJ databases">
        <title>Genomic anatomy of Escherichia coli O157:H7 outbreaks.</title>
        <authorList>
            <person name="Tracy H.T."/>
            <person name="Eppinger M."/>
            <person name="Daugherty S."/>
            <person name="Agrawal S."/>
            <person name="Galens K."/>
            <person name="Tallon L."/>
            <person name="Shefchek K."/>
            <person name="Parankush S."/>
            <person name="Cebula T.A."/>
            <person name="Feng P."/>
            <person name="Soderlund R."/>
            <person name="Mammel M.K."/>
            <person name="DebRoy C."/>
            <person name="Dudley E.G."/>
            <person name="Tarr P.I."/>
            <person name="Fraser-Liggett C."/>
            <person name="Ravel J."/>
        </authorList>
    </citation>
    <scope>NUCLEOTIDE SEQUENCE [LARGE SCALE GENOMIC DNA]</scope>
    <source>
        <strain evidence="1 2">3.4880</strain>
    </source>
</reference>